<evidence type="ECO:0000259" key="4">
    <source>
        <dbReference type="Pfam" id="PF15477"/>
    </source>
</evidence>
<comment type="similarity">
    <text evidence="1">Belongs to the SMAP family.</text>
</comment>
<dbReference type="InterPro" id="IPR028124">
    <property type="entry name" value="SMAP_dom"/>
</dbReference>
<dbReference type="InterPro" id="IPR026714">
    <property type="entry name" value="SMAP"/>
</dbReference>
<dbReference type="PANTHER" id="PTHR22175:SF0">
    <property type="entry name" value="SMALL ACIDIC PROTEIN"/>
    <property type="match status" value="1"/>
</dbReference>
<dbReference type="GeneID" id="100371383"/>
<evidence type="ECO:0000256" key="3">
    <source>
        <dbReference type="SAM" id="MobiDB-lite"/>
    </source>
</evidence>
<dbReference type="RefSeq" id="XP_002740698.1">
    <property type="nucleotide sequence ID" value="XM_002740652.2"/>
</dbReference>
<keyword evidence="5" id="KW-1185">Reference proteome</keyword>
<feature type="domain" description="Small acidic protein-like" evidence="4">
    <location>
        <begin position="26"/>
        <end position="101"/>
    </location>
</feature>
<feature type="compositionally biased region" description="Basic and acidic residues" evidence="3">
    <location>
        <begin position="179"/>
        <end position="197"/>
    </location>
</feature>
<feature type="region of interest" description="Disordered" evidence="3">
    <location>
        <begin position="1"/>
        <end position="197"/>
    </location>
</feature>
<sequence length="197" mass="22430">MSSGEESRGQKRSVDGTEDVHSANSWETANLGDDQRRQKFLRLMGASKKEHHGRFKIGEQQVHHARSGDEEKKIEEELESQFQHSLDEKLAGRSRRHVGLGFKEEEAEEVVTRPERKGNGKPNPQKKDEVKDKDGGDEKEKDDRDNIKEGKKREQKKPEKLEESSECDAKNTENVGNKDSLKSKDSEMDEKVSSSTN</sequence>
<feature type="compositionally biased region" description="Basic and acidic residues" evidence="3">
    <location>
        <begin position="1"/>
        <end position="21"/>
    </location>
</feature>
<gene>
    <name evidence="6" type="primary">LOC100371383</name>
</gene>
<evidence type="ECO:0000313" key="5">
    <source>
        <dbReference type="Proteomes" id="UP000694865"/>
    </source>
</evidence>
<evidence type="ECO:0000256" key="2">
    <source>
        <dbReference type="ARBA" id="ARBA00016161"/>
    </source>
</evidence>
<evidence type="ECO:0000256" key="1">
    <source>
        <dbReference type="ARBA" id="ARBA00006502"/>
    </source>
</evidence>
<dbReference type="Proteomes" id="UP000694865">
    <property type="component" value="Unplaced"/>
</dbReference>
<accession>A0ABM0GZA1</accession>
<dbReference type="Pfam" id="PF15477">
    <property type="entry name" value="SMAP"/>
    <property type="match status" value="1"/>
</dbReference>
<evidence type="ECO:0000313" key="6">
    <source>
        <dbReference type="RefSeq" id="XP_002740698.1"/>
    </source>
</evidence>
<feature type="compositionally biased region" description="Basic and acidic residues" evidence="3">
    <location>
        <begin position="125"/>
        <end position="171"/>
    </location>
</feature>
<feature type="compositionally biased region" description="Basic and acidic residues" evidence="3">
    <location>
        <begin position="66"/>
        <end position="75"/>
    </location>
</feature>
<proteinExistence type="inferred from homology"/>
<dbReference type="PANTHER" id="PTHR22175">
    <property type="entry name" value="SMALL ACIDIC PROTEIN-RELATED"/>
    <property type="match status" value="1"/>
</dbReference>
<name>A0ABM0GZA1_SACKO</name>
<reference evidence="6" key="1">
    <citation type="submission" date="2025-08" db="UniProtKB">
        <authorList>
            <consortium name="RefSeq"/>
        </authorList>
    </citation>
    <scope>IDENTIFICATION</scope>
    <source>
        <tissue evidence="6">Testes</tissue>
    </source>
</reference>
<organism evidence="5 6">
    <name type="scientific">Saccoglossus kowalevskii</name>
    <name type="common">Acorn worm</name>
    <dbReference type="NCBI Taxonomy" id="10224"/>
    <lineage>
        <taxon>Eukaryota</taxon>
        <taxon>Metazoa</taxon>
        <taxon>Hemichordata</taxon>
        <taxon>Enteropneusta</taxon>
        <taxon>Harrimaniidae</taxon>
        <taxon>Saccoglossus</taxon>
    </lineage>
</organism>
<protein>
    <recommendedName>
        <fullName evidence="2">Small acidic protein</fullName>
    </recommendedName>
</protein>